<evidence type="ECO:0000313" key="8">
    <source>
        <dbReference type="Proteomes" id="UP000243342"/>
    </source>
</evidence>
<protein>
    <submittedName>
        <fullName evidence="7">ABC transporter substrate-binding protein</fullName>
    </submittedName>
</protein>
<evidence type="ECO:0000256" key="4">
    <source>
        <dbReference type="ARBA" id="ARBA00022729"/>
    </source>
</evidence>
<comment type="similarity">
    <text evidence="2">Belongs to the bacterial solute-binding protein 5 family.</text>
</comment>
<feature type="domain" description="Solute-binding protein family 5" evidence="6">
    <location>
        <begin position="85"/>
        <end position="448"/>
    </location>
</feature>
<dbReference type="PANTHER" id="PTHR30290:SF10">
    <property type="entry name" value="PERIPLASMIC OLIGOPEPTIDE-BINDING PROTEIN-RELATED"/>
    <property type="match status" value="1"/>
</dbReference>
<evidence type="ECO:0000256" key="5">
    <source>
        <dbReference type="SAM" id="SignalP"/>
    </source>
</evidence>
<dbReference type="Gene3D" id="3.10.105.10">
    <property type="entry name" value="Dipeptide-binding Protein, Domain 3"/>
    <property type="match status" value="1"/>
</dbReference>
<dbReference type="InterPro" id="IPR000914">
    <property type="entry name" value="SBP_5_dom"/>
</dbReference>
<evidence type="ECO:0000256" key="2">
    <source>
        <dbReference type="ARBA" id="ARBA00005695"/>
    </source>
</evidence>
<evidence type="ECO:0000313" key="7">
    <source>
        <dbReference type="EMBL" id="OIV38422.1"/>
    </source>
</evidence>
<keyword evidence="8" id="KW-1185">Reference proteome</keyword>
<dbReference type="SUPFAM" id="SSF53850">
    <property type="entry name" value="Periplasmic binding protein-like II"/>
    <property type="match status" value="1"/>
</dbReference>
<dbReference type="GO" id="GO:0030313">
    <property type="term" value="C:cell envelope"/>
    <property type="evidence" value="ECO:0007669"/>
    <property type="project" value="UniProtKB-SubCell"/>
</dbReference>
<dbReference type="InterPro" id="IPR039424">
    <property type="entry name" value="SBP_5"/>
</dbReference>
<dbReference type="EMBL" id="MLCF01000022">
    <property type="protein sequence ID" value="OIV38422.1"/>
    <property type="molecule type" value="Genomic_DNA"/>
</dbReference>
<dbReference type="Proteomes" id="UP000243342">
    <property type="component" value="Unassembled WGS sequence"/>
</dbReference>
<accession>A0A1J7BIF2</accession>
<comment type="caution">
    <text evidence="7">The sequence shown here is derived from an EMBL/GenBank/DDBJ whole genome shotgun (WGS) entry which is preliminary data.</text>
</comment>
<comment type="subcellular location">
    <subcellularLocation>
        <location evidence="1">Cell envelope</location>
    </subcellularLocation>
</comment>
<proteinExistence type="inferred from homology"/>
<dbReference type="Pfam" id="PF00496">
    <property type="entry name" value="SBP_bac_5"/>
    <property type="match status" value="1"/>
</dbReference>
<dbReference type="AlphaFoldDB" id="A0A1J7BIF2"/>
<dbReference type="STRING" id="1428644.BIV57_05890"/>
<dbReference type="InterPro" id="IPR030678">
    <property type="entry name" value="Peptide/Ni-bd"/>
</dbReference>
<keyword evidence="4 5" id="KW-0732">Signal</keyword>
<organism evidence="7 8">
    <name type="scientific">Mangrovactinospora gilvigrisea</name>
    <dbReference type="NCBI Taxonomy" id="1428644"/>
    <lineage>
        <taxon>Bacteria</taxon>
        <taxon>Bacillati</taxon>
        <taxon>Actinomycetota</taxon>
        <taxon>Actinomycetes</taxon>
        <taxon>Kitasatosporales</taxon>
        <taxon>Streptomycetaceae</taxon>
        <taxon>Mangrovactinospora</taxon>
    </lineage>
</organism>
<evidence type="ECO:0000256" key="1">
    <source>
        <dbReference type="ARBA" id="ARBA00004196"/>
    </source>
</evidence>
<gene>
    <name evidence="7" type="ORF">BIV57_05890</name>
</gene>
<dbReference type="Gene3D" id="3.40.190.10">
    <property type="entry name" value="Periplasmic binding protein-like II"/>
    <property type="match status" value="1"/>
</dbReference>
<keyword evidence="3" id="KW-0813">Transport</keyword>
<sequence length="531" mass="56421">MSRSRTITALAAAGTALAMASISACGSSSGGGSGSGSSGGKGGVVLGTTDSVTALDPAGAYDHGSWEIILNVYQTLLTIPAGQTKPVPDAAKSCAFTNPSTYSCTLKSAQKFSNGDALTSKDVKFTFDRLAKINDPNGPASIFQGLKSTDAPSPTQVVFHLAAPDATFPQRLATGGGALVDAKVFPADKLLADAKVVGSGPYQVKSYTPKQIAQFTPNKDYGGSLKLANSQFVIQYFSEPSAMRQAVEQKKADIAYRTFSPTDINSLSKESAKGLKVYNSRGTEKRYLVLDSKKGPTAKKAVRQAIASLIDRNAIASNVWDGTVKPLYGMVGIGVEGHTDPFKQLYGATPSKAKATALLKTAGYSAAKPVPLALWYTPTHYGPTSVDEFTLIQRQLNASGLFKVSLHSTEWNQYQKDEKAGQYPAYEIGWFPDFPDADNDYAPFYSKDTFLYTGYNNPAVQKLIGVEQGTTDVAKRNAAFTAAEKLTAADAPIVPLWQGNLNAVANNTVSGVQQALDPQFFRFNLVSRSGK</sequence>
<dbReference type="PANTHER" id="PTHR30290">
    <property type="entry name" value="PERIPLASMIC BINDING COMPONENT OF ABC TRANSPORTER"/>
    <property type="match status" value="1"/>
</dbReference>
<dbReference type="PIRSF" id="PIRSF002741">
    <property type="entry name" value="MppA"/>
    <property type="match status" value="1"/>
</dbReference>
<dbReference type="Gene3D" id="3.90.76.10">
    <property type="entry name" value="Dipeptide-binding Protein, Domain 1"/>
    <property type="match status" value="1"/>
</dbReference>
<evidence type="ECO:0000259" key="6">
    <source>
        <dbReference type="Pfam" id="PF00496"/>
    </source>
</evidence>
<dbReference type="GO" id="GO:0015833">
    <property type="term" value="P:peptide transport"/>
    <property type="evidence" value="ECO:0007669"/>
    <property type="project" value="TreeGrafter"/>
</dbReference>
<feature type="signal peptide" evidence="5">
    <location>
        <begin position="1"/>
        <end position="20"/>
    </location>
</feature>
<dbReference type="RefSeq" id="WP_071655613.1">
    <property type="nucleotide sequence ID" value="NZ_MLCF01000022.1"/>
</dbReference>
<dbReference type="PROSITE" id="PS51257">
    <property type="entry name" value="PROKAR_LIPOPROTEIN"/>
    <property type="match status" value="1"/>
</dbReference>
<evidence type="ECO:0000256" key="3">
    <source>
        <dbReference type="ARBA" id="ARBA00022448"/>
    </source>
</evidence>
<dbReference type="GO" id="GO:1904680">
    <property type="term" value="F:peptide transmembrane transporter activity"/>
    <property type="evidence" value="ECO:0007669"/>
    <property type="project" value="TreeGrafter"/>
</dbReference>
<feature type="chain" id="PRO_5009643376" evidence="5">
    <location>
        <begin position="21"/>
        <end position="531"/>
    </location>
</feature>
<name>A0A1J7BIF2_9ACTN</name>
<dbReference type="GO" id="GO:0043190">
    <property type="term" value="C:ATP-binding cassette (ABC) transporter complex"/>
    <property type="evidence" value="ECO:0007669"/>
    <property type="project" value="InterPro"/>
</dbReference>
<dbReference type="GO" id="GO:0042597">
    <property type="term" value="C:periplasmic space"/>
    <property type="evidence" value="ECO:0007669"/>
    <property type="project" value="UniProtKB-ARBA"/>
</dbReference>
<reference evidence="7 8" key="1">
    <citation type="submission" date="2016-10" db="EMBL/GenBank/DDBJ databases">
        <title>Genome sequence of Streptomyces gilvigriseus MUSC 26.</title>
        <authorList>
            <person name="Lee L.-H."/>
            <person name="Ser H.-L."/>
        </authorList>
    </citation>
    <scope>NUCLEOTIDE SEQUENCE [LARGE SCALE GENOMIC DNA]</scope>
    <source>
        <strain evidence="7 8">MUSC 26</strain>
    </source>
</reference>